<dbReference type="Pfam" id="PF22624">
    <property type="entry name" value="AASDHPPT_N"/>
    <property type="match status" value="1"/>
</dbReference>
<evidence type="ECO:0000259" key="4">
    <source>
        <dbReference type="Pfam" id="PF22624"/>
    </source>
</evidence>
<sequence>MNSAKITARWAFNVSEWNPSDKQYNQTLLCVQPEESERIKRFKFFNDSKLALAGRLLTRYLFCKVYECDWREIRLGRTKENKPILLKPKALIGGNKYVNFNISHHGNWVVLVAGENCQIGVDVAEIEKFSNKTIQQMFEIFKDQFSEHELSVMTTPQEESQQLHMFYRHWCLKESYVKAVGVGLATNLKSIEFHLSDEERENFFTVDNSKIINTKTTVYINNKPQRQWKFEEMYLDELHLVGIAYCGLNNCEDCSNIEIDGFNKIELEELLKYSKEL</sequence>
<dbReference type="InterPro" id="IPR008278">
    <property type="entry name" value="4-PPantetheinyl_Trfase_dom"/>
</dbReference>
<dbReference type="InterPro" id="IPR037143">
    <property type="entry name" value="4-PPantetheinyl_Trfase_dom_sf"/>
</dbReference>
<dbReference type="PANTHER" id="PTHR12215:SF10">
    <property type="entry name" value="L-AMINOADIPATE-SEMIALDEHYDE DEHYDROGENASE-PHOSPHOPANTETHEINYL TRANSFERASE"/>
    <property type="match status" value="1"/>
</dbReference>
<dbReference type="InterPro" id="IPR050559">
    <property type="entry name" value="P-Pant_transferase_sf"/>
</dbReference>
<dbReference type="Gene3D" id="3.90.470.20">
    <property type="entry name" value="4'-phosphopantetheinyl transferase domain"/>
    <property type="match status" value="2"/>
</dbReference>
<dbReference type="GO" id="GO:0019878">
    <property type="term" value="P:lysine biosynthetic process via aminoadipic acid"/>
    <property type="evidence" value="ECO:0007669"/>
    <property type="project" value="TreeGrafter"/>
</dbReference>
<dbReference type="FunFam" id="3.90.470.20:FF:000003">
    <property type="entry name" value="L-aminoadipate-semialdehyde dehydrogenase-phosphopantetheinyl transferase"/>
    <property type="match status" value="1"/>
</dbReference>
<dbReference type="GO" id="GO:0000287">
    <property type="term" value="F:magnesium ion binding"/>
    <property type="evidence" value="ECO:0007669"/>
    <property type="project" value="InterPro"/>
</dbReference>
<evidence type="ECO:0000313" key="5">
    <source>
        <dbReference type="EMBL" id="CAG8499059.1"/>
    </source>
</evidence>
<feature type="domain" description="4'-phosphopantetheinyl transferase N-terminal" evidence="4">
    <location>
        <begin position="16"/>
        <end position="114"/>
    </location>
</feature>
<evidence type="ECO:0000259" key="3">
    <source>
        <dbReference type="Pfam" id="PF01648"/>
    </source>
</evidence>
<keyword evidence="2" id="KW-0808">Transferase</keyword>
<keyword evidence="6" id="KW-1185">Reference proteome</keyword>
<name>A0A9N8ZKE9_9GLOM</name>
<dbReference type="Pfam" id="PF01648">
    <property type="entry name" value="ACPS"/>
    <property type="match status" value="1"/>
</dbReference>
<dbReference type="PANTHER" id="PTHR12215">
    <property type="entry name" value="PHOSPHOPANTETHEINE TRANSFERASE"/>
    <property type="match status" value="1"/>
</dbReference>
<evidence type="ECO:0000313" key="6">
    <source>
        <dbReference type="Proteomes" id="UP000789342"/>
    </source>
</evidence>
<dbReference type="EMBL" id="CAJVPV010001487">
    <property type="protein sequence ID" value="CAG8499059.1"/>
    <property type="molecule type" value="Genomic_DNA"/>
</dbReference>
<evidence type="ECO:0000256" key="1">
    <source>
        <dbReference type="ARBA" id="ARBA00013172"/>
    </source>
</evidence>
<dbReference type="EC" id="2.7.8.7" evidence="1"/>
<dbReference type="Proteomes" id="UP000789342">
    <property type="component" value="Unassembled WGS sequence"/>
</dbReference>
<dbReference type="InterPro" id="IPR055066">
    <property type="entry name" value="AASDHPPT_N"/>
</dbReference>
<proteinExistence type="predicted"/>
<evidence type="ECO:0000256" key="2">
    <source>
        <dbReference type="ARBA" id="ARBA00022679"/>
    </source>
</evidence>
<gene>
    <name evidence="5" type="ORF">AMORRO_LOCUS3160</name>
</gene>
<organism evidence="5 6">
    <name type="scientific">Acaulospora morrowiae</name>
    <dbReference type="NCBI Taxonomy" id="94023"/>
    <lineage>
        <taxon>Eukaryota</taxon>
        <taxon>Fungi</taxon>
        <taxon>Fungi incertae sedis</taxon>
        <taxon>Mucoromycota</taxon>
        <taxon>Glomeromycotina</taxon>
        <taxon>Glomeromycetes</taxon>
        <taxon>Diversisporales</taxon>
        <taxon>Acaulosporaceae</taxon>
        <taxon>Acaulospora</taxon>
    </lineage>
</organism>
<dbReference type="OrthoDB" id="26719at2759"/>
<dbReference type="GO" id="GO:0008897">
    <property type="term" value="F:holo-[acyl-carrier-protein] synthase activity"/>
    <property type="evidence" value="ECO:0007669"/>
    <property type="project" value="UniProtKB-EC"/>
</dbReference>
<feature type="domain" description="4'-phosphopantetheinyl transferase" evidence="3">
    <location>
        <begin position="118"/>
        <end position="219"/>
    </location>
</feature>
<dbReference type="AlphaFoldDB" id="A0A9N8ZKE9"/>
<reference evidence="5" key="1">
    <citation type="submission" date="2021-06" db="EMBL/GenBank/DDBJ databases">
        <authorList>
            <person name="Kallberg Y."/>
            <person name="Tangrot J."/>
            <person name="Rosling A."/>
        </authorList>
    </citation>
    <scope>NUCLEOTIDE SEQUENCE</scope>
    <source>
        <strain evidence="5">CL551</strain>
    </source>
</reference>
<dbReference type="GO" id="GO:0005829">
    <property type="term" value="C:cytosol"/>
    <property type="evidence" value="ECO:0007669"/>
    <property type="project" value="TreeGrafter"/>
</dbReference>
<protein>
    <recommendedName>
        <fullName evidence="1">holo-[acyl-carrier-protein] synthase</fullName>
        <ecNumber evidence="1">2.7.8.7</ecNumber>
    </recommendedName>
</protein>
<comment type="caution">
    <text evidence="5">The sequence shown here is derived from an EMBL/GenBank/DDBJ whole genome shotgun (WGS) entry which is preliminary data.</text>
</comment>
<accession>A0A9N8ZKE9</accession>
<dbReference type="SUPFAM" id="SSF56214">
    <property type="entry name" value="4'-phosphopantetheinyl transferase"/>
    <property type="match status" value="2"/>
</dbReference>